<dbReference type="Proteomes" id="UP000027997">
    <property type="component" value="Unassembled WGS sequence"/>
</dbReference>
<feature type="transmembrane region" description="Helical" evidence="1">
    <location>
        <begin position="7"/>
        <end position="26"/>
    </location>
</feature>
<protein>
    <submittedName>
        <fullName evidence="2">Uncharacterized protein</fullName>
    </submittedName>
</protein>
<feature type="transmembrane region" description="Helical" evidence="1">
    <location>
        <begin position="85"/>
        <end position="106"/>
    </location>
</feature>
<keyword evidence="1" id="KW-0812">Transmembrane</keyword>
<gene>
    <name evidence="2" type="ORF">GV64_04815</name>
</gene>
<comment type="caution">
    <text evidence="2">The sequence shown here is derived from an EMBL/GenBank/DDBJ whole genome shotgun (WGS) entry which is preliminary data.</text>
</comment>
<accession>A0A081K7M8</accession>
<evidence type="ECO:0000313" key="2">
    <source>
        <dbReference type="EMBL" id="KEI70154.1"/>
    </source>
</evidence>
<reference evidence="2 3" key="1">
    <citation type="submission" date="2014-06" db="EMBL/GenBank/DDBJ databases">
        <title>Whole Genome Sequences of Three Symbiotic Endozoicomonas Bacteria.</title>
        <authorList>
            <person name="Neave M.J."/>
            <person name="Apprill A."/>
            <person name="Voolstra C.R."/>
        </authorList>
    </citation>
    <scope>NUCLEOTIDE SEQUENCE [LARGE SCALE GENOMIC DNA]</scope>
    <source>
        <strain evidence="2 3">DSM 22380</strain>
    </source>
</reference>
<name>A0A081K7M8_9GAMM</name>
<dbReference type="RefSeq" id="WP_026258493.1">
    <property type="nucleotide sequence ID" value="NZ_JOJP01000001.1"/>
</dbReference>
<proteinExistence type="predicted"/>
<keyword evidence="3" id="KW-1185">Reference proteome</keyword>
<evidence type="ECO:0000256" key="1">
    <source>
        <dbReference type="SAM" id="Phobius"/>
    </source>
</evidence>
<keyword evidence="1" id="KW-1133">Transmembrane helix</keyword>
<keyword evidence="1" id="KW-0472">Membrane</keyword>
<feature type="transmembrane region" description="Helical" evidence="1">
    <location>
        <begin position="46"/>
        <end position="64"/>
    </location>
</feature>
<dbReference type="EMBL" id="JOJP01000001">
    <property type="protein sequence ID" value="KEI70154.1"/>
    <property type="molecule type" value="Genomic_DNA"/>
</dbReference>
<sequence length="107" mass="12234">MNIHKLVSLFLAIIYMLIFNGFFEYYSGFNNAQDFVGSVLTTRANGVYYIYLAAIASLYFLVFPQHAARKLSPLSKGLKEQILPANFWVCVGYFLSVVVFLTLEVFR</sequence>
<dbReference type="AlphaFoldDB" id="A0A081K7M8"/>
<organism evidence="2 3">
    <name type="scientific">Endozoicomonas elysicola</name>
    <dbReference type="NCBI Taxonomy" id="305900"/>
    <lineage>
        <taxon>Bacteria</taxon>
        <taxon>Pseudomonadati</taxon>
        <taxon>Pseudomonadota</taxon>
        <taxon>Gammaproteobacteria</taxon>
        <taxon>Oceanospirillales</taxon>
        <taxon>Endozoicomonadaceae</taxon>
        <taxon>Endozoicomonas</taxon>
    </lineage>
</organism>
<evidence type="ECO:0000313" key="3">
    <source>
        <dbReference type="Proteomes" id="UP000027997"/>
    </source>
</evidence>